<dbReference type="Proteomes" id="UP001302676">
    <property type="component" value="Unassembled WGS sequence"/>
</dbReference>
<feature type="region of interest" description="Disordered" evidence="1">
    <location>
        <begin position="105"/>
        <end position="132"/>
    </location>
</feature>
<dbReference type="RefSeq" id="XP_062640634.1">
    <property type="nucleotide sequence ID" value="XM_062782681.1"/>
</dbReference>
<accession>A0AAN6ZR66</accession>
<evidence type="ECO:0000313" key="3">
    <source>
        <dbReference type="EMBL" id="KAK4147263.1"/>
    </source>
</evidence>
<keyword evidence="2" id="KW-0812">Transmembrane</keyword>
<name>A0AAN6ZR66_9PEZI</name>
<protein>
    <submittedName>
        <fullName evidence="3">Uncharacterized protein</fullName>
    </submittedName>
</protein>
<feature type="compositionally biased region" description="Pro residues" evidence="1">
    <location>
        <begin position="8"/>
        <end position="17"/>
    </location>
</feature>
<evidence type="ECO:0000256" key="1">
    <source>
        <dbReference type="SAM" id="MobiDB-lite"/>
    </source>
</evidence>
<keyword evidence="2" id="KW-1133">Transmembrane helix</keyword>
<feature type="region of interest" description="Disordered" evidence="1">
    <location>
        <begin position="1"/>
        <end position="89"/>
    </location>
</feature>
<dbReference type="EMBL" id="MU853556">
    <property type="protein sequence ID" value="KAK4147263.1"/>
    <property type="molecule type" value="Genomic_DNA"/>
</dbReference>
<keyword evidence="2" id="KW-0472">Membrane</keyword>
<reference evidence="3" key="2">
    <citation type="submission" date="2023-05" db="EMBL/GenBank/DDBJ databases">
        <authorList>
            <consortium name="Lawrence Berkeley National Laboratory"/>
            <person name="Steindorff A."/>
            <person name="Hensen N."/>
            <person name="Bonometti L."/>
            <person name="Westerberg I."/>
            <person name="Brannstrom I.O."/>
            <person name="Guillou S."/>
            <person name="Cros-Aarteil S."/>
            <person name="Calhoun S."/>
            <person name="Haridas S."/>
            <person name="Kuo A."/>
            <person name="Mondo S."/>
            <person name="Pangilinan J."/>
            <person name="Riley R."/>
            <person name="Labutti K."/>
            <person name="Andreopoulos B."/>
            <person name="Lipzen A."/>
            <person name="Chen C."/>
            <person name="Yanf M."/>
            <person name="Daum C."/>
            <person name="Ng V."/>
            <person name="Clum A."/>
            <person name="Ohm R."/>
            <person name="Martin F."/>
            <person name="Silar P."/>
            <person name="Natvig D."/>
            <person name="Lalanne C."/>
            <person name="Gautier V."/>
            <person name="Ament-Velasquez S.L."/>
            <person name="Kruys A."/>
            <person name="Hutchinson M.I."/>
            <person name="Powell A.J."/>
            <person name="Barry K."/>
            <person name="Miller A.N."/>
            <person name="Grigoriev I.V."/>
            <person name="Debuchy R."/>
            <person name="Gladieux P."/>
            <person name="Thoren M.H."/>
            <person name="Johannesson H."/>
        </authorList>
    </citation>
    <scope>NUCLEOTIDE SEQUENCE</scope>
    <source>
        <strain evidence="3">CBS 141.50</strain>
    </source>
</reference>
<gene>
    <name evidence="3" type="ORF">C8A04DRAFT_34008</name>
</gene>
<dbReference type="GeneID" id="87819294"/>
<evidence type="ECO:0000313" key="4">
    <source>
        <dbReference type="Proteomes" id="UP001302676"/>
    </source>
</evidence>
<feature type="transmembrane region" description="Helical" evidence="2">
    <location>
        <begin position="136"/>
        <end position="162"/>
    </location>
</feature>
<comment type="caution">
    <text evidence="3">The sequence shown here is derived from an EMBL/GenBank/DDBJ whole genome shotgun (WGS) entry which is preliminary data.</text>
</comment>
<evidence type="ECO:0000256" key="2">
    <source>
        <dbReference type="SAM" id="Phobius"/>
    </source>
</evidence>
<reference evidence="3" key="1">
    <citation type="journal article" date="2023" name="Mol. Phylogenet. Evol.">
        <title>Genome-scale phylogeny and comparative genomics of the fungal order Sordariales.</title>
        <authorList>
            <person name="Hensen N."/>
            <person name="Bonometti L."/>
            <person name="Westerberg I."/>
            <person name="Brannstrom I.O."/>
            <person name="Guillou S."/>
            <person name="Cros-Aarteil S."/>
            <person name="Calhoun S."/>
            <person name="Haridas S."/>
            <person name="Kuo A."/>
            <person name="Mondo S."/>
            <person name="Pangilinan J."/>
            <person name="Riley R."/>
            <person name="LaButti K."/>
            <person name="Andreopoulos B."/>
            <person name="Lipzen A."/>
            <person name="Chen C."/>
            <person name="Yan M."/>
            <person name="Daum C."/>
            <person name="Ng V."/>
            <person name="Clum A."/>
            <person name="Steindorff A."/>
            <person name="Ohm R.A."/>
            <person name="Martin F."/>
            <person name="Silar P."/>
            <person name="Natvig D.O."/>
            <person name="Lalanne C."/>
            <person name="Gautier V."/>
            <person name="Ament-Velasquez S.L."/>
            <person name="Kruys A."/>
            <person name="Hutchinson M.I."/>
            <person name="Powell A.J."/>
            <person name="Barry K."/>
            <person name="Miller A.N."/>
            <person name="Grigoriev I.V."/>
            <person name="Debuchy R."/>
            <person name="Gladieux P."/>
            <person name="Hiltunen Thoren M."/>
            <person name="Johannesson H."/>
        </authorList>
    </citation>
    <scope>NUCLEOTIDE SEQUENCE</scope>
    <source>
        <strain evidence="3">CBS 141.50</strain>
    </source>
</reference>
<organism evidence="3 4">
    <name type="scientific">Dichotomopilus funicola</name>
    <dbReference type="NCBI Taxonomy" id="1934379"/>
    <lineage>
        <taxon>Eukaryota</taxon>
        <taxon>Fungi</taxon>
        <taxon>Dikarya</taxon>
        <taxon>Ascomycota</taxon>
        <taxon>Pezizomycotina</taxon>
        <taxon>Sordariomycetes</taxon>
        <taxon>Sordariomycetidae</taxon>
        <taxon>Sordariales</taxon>
        <taxon>Chaetomiaceae</taxon>
        <taxon>Dichotomopilus</taxon>
    </lineage>
</organism>
<sequence>MPKKPWPHDSPPPPSNPPMTLQSPEYSHLPEVSSAWTGVQAPEPLSRPPHHPHNNIHHNTGSPKEIYTTGVAALPPGAGEGGRQTGLPWLPPGYNAAVLAAQQQAAADGGAGGDIPDNGSEKGSRRSGSSNNNKRTIVILSVLVALLAAAVVGLATAAGLLAKRVNEAEAEVAAAAAATTGGNTATSEGVCVGASDGTGTGTTGDVATTTVTTTVRATATGTAQGSPVVDVSNGCSDRDERISGTNYKTQIFHQKTFTRYCNSQPKAFPIYGMLTLDFEACMDACAAWSDHPEILGPGNTNATCGGVRFVPAWTDRAVAYKSNARGNCFLQAAPQTTKDLMKPDLTDRVTCHAAILVK</sequence>
<keyword evidence="4" id="KW-1185">Reference proteome</keyword>
<proteinExistence type="predicted"/>
<dbReference type="AlphaFoldDB" id="A0AAN6ZR66"/>